<dbReference type="Proteomes" id="UP000077266">
    <property type="component" value="Unassembled WGS sequence"/>
</dbReference>
<dbReference type="OrthoDB" id="2269034at2759"/>
<gene>
    <name evidence="2" type="ORF">EXIGLDRAFT_766995</name>
</gene>
<dbReference type="InterPro" id="IPR036047">
    <property type="entry name" value="F-box-like_dom_sf"/>
</dbReference>
<dbReference type="InterPro" id="IPR001810">
    <property type="entry name" value="F-box_dom"/>
</dbReference>
<dbReference type="PROSITE" id="PS50181">
    <property type="entry name" value="FBOX"/>
    <property type="match status" value="1"/>
</dbReference>
<dbReference type="SMART" id="SM00256">
    <property type="entry name" value="FBOX"/>
    <property type="match status" value="1"/>
</dbReference>
<accession>A0A165JAR3</accession>
<protein>
    <recommendedName>
        <fullName evidence="1">F-box domain-containing protein</fullName>
    </recommendedName>
</protein>
<sequence>MNRLPDELKIKVFDLFSLSELCSAAAVCRQWRTIAFDLPTYWRTLELTHNSDDAVQFFISRLNASRDRPVNVSVHFSALGRLPDVVFDALARHIVHIRFLFLRISISHWNKLAHALSRPALELEALVIALSDYSDDHRAFELPVLGHVQCEAPNLTSLTLENVSLPLQPLHWCAGVRRLYLAYDEPVEPPDIFALFPRVRELVLGGRISLHHLGHNAGWESVERLCLVGFFERNWLQWEIPARIPKISTIGTSYATVTAYAAHLEGPLELSVLTVDGDKDAFTARWRSTASDRVREALYMRSCNLPREYDPVARRATPLPCDVLSHIALSDRLVHLEIPGSWWSKIVPHMVPLPALTDLTITLSTDDGMWPFAVSGPLASHRRPQLHCPSLQKFTLTASRSQSIPLVELEDLRDFIIHALPGHPVPLSTCLVGLDCTFPFADGLIMAYA</sequence>
<evidence type="ECO:0000259" key="1">
    <source>
        <dbReference type="PROSITE" id="PS50181"/>
    </source>
</evidence>
<feature type="domain" description="F-box" evidence="1">
    <location>
        <begin position="1"/>
        <end position="45"/>
    </location>
</feature>
<dbReference type="STRING" id="1314781.A0A165JAR3"/>
<proteinExistence type="predicted"/>
<dbReference type="InParanoid" id="A0A165JAR3"/>
<evidence type="ECO:0000313" key="3">
    <source>
        <dbReference type="Proteomes" id="UP000077266"/>
    </source>
</evidence>
<dbReference type="SUPFAM" id="SSF81383">
    <property type="entry name" value="F-box domain"/>
    <property type="match status" value="1"/>
</dbReference>
<reference evidence="2 3" key="1">
    <citation type="journal article" date="2016" name="Mol. Biol. Evol.">
        <title>Comparative Genomics of Early-Diverging Mushroom-Forming Fungi Provides Insights into the Origins of Lignocellulose Decay Capabilities.</title>
        <authorList>
            <person name="Nagy L.G."/>
            <person name="Riley R."/>
            <person name="Tritt A."/>
            <person name="Adam C."/>
            <person name="Daum C."/>
            <person name="Floudas D."/>
            <person name="Sun H."/>
            <person name="Yadav J.S."/>
            <person name="Pangilinan J."/>
            <person name="Larsson K.H."/>
            <person name="Matsuura K."/>
            <person name="Barry K."/>
            <person name="Labutti K."/>
            <person name="Kuo R."/>
            <person name="Ohm R.A."/>
            <person name="Bhattacharya S.S."/>
            <person name="Shirouzu T."/>
            <person name="Yoshinaga Y."/>
            <person name="Martin F.M."/>
            <person name="Grigoriev I.V."/>
            <person name="Hibbett D.S."/>
        </authorList>
    </citation>
    <scope>NUCLEOTIDE SEQUENCE [LARGE SCALE GENOMIC DNA]</scope>
    <source>
        <strain evidence="2 3">HHB12029</strain>
    </source>
</reference>
<name>A0A165JAR3_EXIGL</name>
<keyword evidence="3" id="KW-1185">Reference proteome</keyword>
<dbReference type="AlphaFoldDB" id="A0A165JAR3"/>
<dbReference type="EMBL" id="KV425970">
    <property type="protein sequence ID" value="KZV94580.1"/>
    <property type="molecule type" value="Genomic_DNA"/>
</dbReference>
<organism evidence="2 3">
    <name type="scientific">Exidia glandulosa HHB12029</name>
    <dbReference type="NCBI Taxonomy" id="1314781"/>
    <lineage>
        <taxon>Eukaryota</taxon>
        <taxon>Fungi</taxon>
        <taxon>Dikarya</taxon>
        <taxon>Basidiomycota</taxon>
        <taxon>Agaricomycotina</taxon>
        <taxon>Agaricomycetes</taxon>
        <taxon>Auriculariales</taxon>
        <taxon>Exidiaceae</taxon>
        <taxon>Exidia</taxon>
    </lineage>
</organism>
<dbReference type="Gene3D" id="1.20.1280.50">
    <property type="match status" value="1"/>
</dbReference>
<evidence type="ECO:0000313" key="2">
    <source>
        <dbReference type="EMBL" id="KZV94580.1"/>
    </source>
</evidence>
<dbReference type="Pfam" id="PF12937">
    <property type="entry name" value="F-box-like"/>
    <property type="match status" value="1"/>
</dbReference>